<keyword evidence="5 8" id="KW-0812">Transmembrane</keyword>
<dbReference type="CDD" id="cd17321">
    <property type="entry name" value="MFS_MMR_MDR_like"/>
    <property type="match status" value="1"/>
</dbReference>
<name>A0A5B1BTE5_MYCSI</name>
<evidence type="ECO:0000256" key="7">
    <source>
        <dbReference type="ARBA" id="ARBA00023136"/>
    </source>
</evidence>
<dbReference type="InterPro" id="IPR004638">
    <property type="entry name" value="EmrB-like"/>
</dbReference>
<protein>
    <submittedName>
        <fullName evidence="10">MFS transporter</fullName>
    </submittedName>
</protein>
<dbReference type="PROSITE" id="PS50850">
    <property type="entry name" value="MFS"/>
    <property type="match status" value="1"/>
</dbReference>
<feature type="transmembrane region" description="Helical" evidence="8">
    <location>
        <begin position="215"/>
        <end position="232"/>
    </location>
</feature>
<proteinExistence type="inferred from homology"/>
<dbReference type="InterPro" id="IPR011701">
    <property type="entry name" value="MFS"/>
</dbReference>
<dbReference type="RefSeq" id="WP_149653196.1">
    <property type="nucleotide sequence ID" value="NZ_VTZN01000025.1"/>
</dbReference>
<evidence type="ECO:0000256" key="8">
    <source>
        <dbReference type="SAM" id="Phobius"/>
    </source>
</evidence>
<keyword evidence="6 8" id="KW-1133">Transmembrane helix</keyword>
<feature type="transmembrane region" description="Helical" evidence="8">
    <location>
        <begin position="342"/>
        <end position="363"/>
    </location>
</feature>
<dbReference type="PANTHER" id="PTHR42718">
    <property type="entry name" value="MAJOR FACILITATOR SUPERFAMILY MULTIDRUG TRANSPORTER MFSC"/>
    <property type="match status" value="1"/>
</dbReference>
<keyword evidence="11" id="KW-1185">Reference proteome</keyword>
<feature type="transmembrane region" description="Helical" evidence="8">
    <location>
        <begin position="478"/>
        <end position="498"/>
    </location>
</feature>
<dbReference type="EMBL" id="VTZN01000025">
    <property type="protein sequence ID" value="KAA1251015.1"/>
    <property type="molecule type" value="Genomic_DNA"/>
</dbReference>
<comment type="similarity">
    <text evidence="2">Belongs to the major facilitator superfamily. EmrB family.</text>
</comment>
<dbReference type="InterPro" id="IPR020846">
    <property type="entry name" value="MFS_dom"/>
</dbReference>
<dbReference type="OrthoDB" id="7375466at2"/>
<evidence type="ECO:0000256" key="6">
    <source>
        <dbReference type="ARBA" id="ARBA00022989"/>
    </source>
</evidence>
<dbReference type="Gene3D" id="1.20.1250.20">
    <property type="entry name" value="MFS general substrate transporter like domains"/>
    <property type="match status" value="1"/>
</dbReference>
<feature type="transmembrane region" description="Helical" evidence="8">
    <location>
        <begin position="318"/>
        <end position="336"/>
    </location>
</feature>
<organism evidence="10 11">
    <name type="scientific">Mycobacterium simiae</name>
    <name type="common">Mycobacterium habana</name>
    <dbReference type="NCBI Taxonomy" id="1784"/>
    <lineage>
        <taxon>Bacteria</taxon>
        <taxon>Bacillati</taxon>
        <taxon>Actinomycetota</taxon>
        <taxon>Actinomycetes</taxon>
        <taxon>Mycobacteriales</taxon>
        <taxon>Mycobacteriaceae</taxon>
        <taxon>Mycobacterium</taxon>
        <taxon>Mycobacterium simiae complex</taxon>
    </lineage>
</organism>
<comment type="subcellular location">
    <subcellularLocation>
        <location evidence="1">Cell membrane</location>
        <topology evidence="1">Multi-pass membrane protein</topology>
    </subcellularLocation>
</comment>
<feature type="transmembrane region" description="Helical" evidence="8">
    <location>
        <begin position="183"/>
        <end position="203"/>
    </location>
</feature>
<evidence type="ECO:0000313" key="11">
    <source>
        <dbReference type="Proteomes" id="UP000324701"/>
    </source>
</evidence>
<dbReference type="Gene3D" id="1.20.1720.10">
    <property type="entry name" value="Multidrug resistance protein D"/>
    <property type="match status" value="1"/>
</dbReference>
<feature type="transmembrane region" description="Helical" evidence="8">
    <location>
        <begin position="62"/>
        <end position="83"/>
    </location>
</feature>
<evidence type="ECO:0000256" key="5">
    <source>
        <dbReference type="ARBA" id="ARBA00022692"/>
    </source>
</evidence>
<dbReference type="AlphaFoldDB" id="A0A5B1BTE5"/>
<accession>A0A5B1BTE5</accession>
<feature type="transmembrane region" description="Helical" evidence="8">
    <location>
        <begin position="375"/>
        <end position="393"/>
    </location>
</feature>
<feature type="transmembrane region" description="Helical" evidence="8">
    <location>
        <begin position="244"/>
        <end position="263"/>
    </location>
</feature>
<evidence type="ECO:0000256" key="4">
    <source>
        <dbReference type="ARBA" id="ARBA00022475"/>
    </source>
</evidence>
<evidence type="ECO:0000256" key="2">
    <source>
        <dbReference type="ARBA" id="ARBA00008537"/>
    </source>
</evidence>
<dbReference type="SUPFAM" id="SSF103473">
    <property type="entry name" value="MFS general substrate transporter"/>
    <property type="match status" value="1"/>
</dbReference>
<dbReference type="FunFam" id="1.20.1720.10:FF:000021">
    <property type="entry name" value="Drug resistance transporter, EmrB/QacA subfamily"/>
    <property type="match status" value="1"/>
</dbReference>
<feature type="transmembrane region" description="Helical" evidence="8">
    <location>
        <begin position="154"/>
        <end position="176"/>
    </location>
</feature>
<dbReference type="InterPro" id="IPR036259">
    <property type="entry name" value="MFS_trans_sf"/>
</dbReference>
<keyword evidence="4" id="KW-1003">Cell membrane</keyword>
<keyword evidence="7 8" id="KW-0472">Membrane</keyword>
<dbReference type="GO" id="GO:0022857">
    <property type="term" value="F:transmembrane transporter activity"/>
    <property type="evidence" value="ECO:0007669"/>
    <property type="project" value="InterPro"/>
</dbReference>
<dbReference type="NCBIfam" id="TIGR00711">
    <property type="entry name" value="efflux_EmrB"/>
    <property type="match status" value="1"/>
</dbReference>
<feature type="domain" description="Major facilitator superfamily (MFS) profile" evidence="9">
    <location>
        <begin position="29"/>
        <end position="500"/>
    </location>
</feature>
<dbReference type="Pfam" id="PF07690">
    <property type="entry name" value="MFS_1"/>
    <property type="match status" value="1"/>
</dbReference>
<dbReference type="GO" id="GO:0005886">
    <property type="term" value="C:plasma membrane"/>
    <property type="evidence" value="ECO:0007669"/>
    <property type="project" value="UniProtKB-SubCell"/>
</dbReference>
<sequence>MIAALIGKRHLARTAQDISARPANSAWPALWAMLVGYFMIVLDSTVVVLANPSLMAEQNASYQMVIWVTSAYLLAYAVPLLLAGRLGDRLGPKKVYLAGLGVFTAASLLCGFSSTIATLILARVVQGIGASLLFPQTLTMITRIFEPQCRGVALGAWTATGGVATLVGPLAGGVLVEAFGWEWIFFVNVPIGIVGLVLAARLLPVLPLHKQQLDLPGVGLSGLGLLLIVFGLQEGQQAGWAPWTWAILIGGASTLAGFAYWQAVNPRDPLIPLEIFGNRNFSLSNIGVAAAAFATTAMMVPAMFFAQAADGLSPTRSAVLIAPMVIVSAVVAPIAGKVADRYSPRLVIGSGFLMLALSLAWLSAEMSLTTPIWRLVLPITGLGMAIPFVWAPLATVGTRNLPSQLAGASAGAYTAARQLGAVLGSSGMAGFMTSRIVARLPPFAEGAQPPVPQGSEGAVPQLPESLREPFAAAMAQSLLLPALVALGGGSAALFMVSFTQSADTRHRQANPAG</sequence>
<comment type="caution">
    <text evidence="10">The sequence shown here is derived from an EMBL/GenBank/DDBJ whole genome shotgun (WGS) entry which is preliminary data.</text>
</comment>
<evidence type="ECO:0000256" key="3">
    <source>
        <dbReference type="ARBA" id="ARBA00022448"/>
    </source>
</evidence>
<keyword evidence="3" id="KW-0813">Transport</keyword>
<feature type="transmembrane region" description="Helical" evidence="8">
    <location>
        <begin position="283"/>
        <end position="306"/>
    </location>
</feature>
<evidence type="ECO:0000313" key="10">
    <source>
        <dbReference type="EMBL" id="KAA1251015.1"/>
    </source>
</evidence>
<evidence type="ECO:0000259" key="9">
    <source>
        <dbReference type="PROSITE" id="PS50850"/>
    </source>
</evidence>
<dbReference type="PANTHER" id="PTHR42718:SF42">
    <property type="entry name" value="EXPORT PROTEIN"/>
    <property type="match status" value="1"/>
</dbReference>
<feature type="transmembrane region" description="Helical" evidence="8">
    <location>
        <begin position="29"/>
        <end position="50"/>
    </location>
</feature>
<evidence type="ECO:0000256" key="1">
    <source>
        <dbReference type="ARBA" id="ARBA00004651"/>
    </source>
</evidence>
<dbReference type="Proteomes" id="UP000324701">
    <property type="component" value="Unassembled WGS sequence"/>
</dbReference>
<feature type="transmembrane region" description="Helical" evidence="8">
    <location>
        <begin position="95"/>
        <end position="122"/>
    </location>
</feature>
<reference evidence="10 11" key="1">
    <citation type="submission" date="2019-09" db="EMBL/GenBank/DDBJ databases">
        <title>Report of infection by Mycobacterium simiae a patient suffering from pulmonary tuberculosis.</title>
        <authorList>
            <person name="Mohanty P.S."/>
            <person name="Bansal A.K."/>
            <person name="Singh H."/>
            <person name="Sharma S."/>
            <person name="Patil S.A."/>
            <person name="Upadhaya P."/>
            <person name="Singh P.K."/>
            <person name="Kumar D."/>
            <person name="Kumar S."/>
            <person name="Singh R.K."/>
            <person name="Chaudhary B."/>
        </authorList>
    </citation>
    <scope>NUCLEOTIDE SEQUENCE [LARGE SCALE GENOMIC DNA]</scope>
    <source>
        <strain evidence="10 11">JAL-560-SIM</strain>
    </source>
</reference>
<gene>
    <name evidence="10" type="ORF">F0Q45_06680</name>
</gene>